<comment type="caution">
    <text evidence="2">The sequence shown here is derived from an EMBL/GenBank/DDBJ whole genome shotgun (WGS) entry which is preliminary data.</text>
</comment>
<dbReference type="AlphaFoldDB" id="A0A8J4URH7"/>
<dbReference type="PANTHER" id="PTHR31550">
    <property type="entry name" value="ANKYRIN REPEAT PROTEIN-RELATED-RELATED"/>
    <property type="match status" value="1"/>
</dbReference>
<dbReference type="Proteomes" id="UP000695562">
    <property type="component" value="Unassembled WGS sequence"/>
</dbReference>
<keyword evidence="3" id="KW-1185">Reference proteome</keyword>
<evidence type="ECO:0000313" key="2">
    <source>
        <dbReference type="EMBL" id="KAF2072241.1"/>
    </source>
</evidence>
<dbReference type="EMBL" id="AJWJ01000297">
    <property type="protein sequence ID" value="KAF2072241.1"/>
    <property type="molecule type" value="Genomic_DNA"/>
</dbReference>
<feature type="region of interest" description="Disordered" evidence="1">
    <location>
        <begin position="626"/>
        <end position="650"/>
    </location>
</feature>
<sequence>MIIDSYRLVFGNKFLASHIFNIVHQLQINKYPLKYNDIVDVGWMIKYGHVGLAKEKINDHSHLYVSHEDLFSIVANTDTKMFIYLFEKYKYYALQYIDNGRKSLKENQQVIEYLLNNGYVVYKKRTPCPSISSCSLDRDKAVESMVGITETDFIFTLESGFDMWSSCIDRSGAEFFKIWKAWSRRIRITPNTILFHLSRDIRDDDNDVDLYNDDDYVIDISRTITKAACVSSSLIILGFLIDKGLKAEVQYAIDEYEDFFGDRMAETPLSHEECHVVVKMVRSDVKWIQDVLLLCSFYGYAENFNSLYPSLKQLLLDPKKREQILFECVKYKNYHMIPVLASQGIFFSDYIDGDMLFDMCNHFSGAFSHLLEYIDRAITNTVAPEARLDTCTEFLKCAIDHDDFVGVKFIFNKYKFESLDENVIKTLSFLNNLAIIDYINKNRSLCFTETALNNNYMHTLFSNLFNQVLISPLNIPLIEYLVKENCINFKDFNCKLETQAFFNPDFSGYIQNTYHFHEFVYLIDHNNYSSIDPFIKLFINDTNWRKYLVYIYRNQHKFQMKPSFQSIFDHIVINLNQKNLQKSKIKLKALVRRYGCVLNDNHYQHLVQYTDGLTLFGIVPHSIFVSNNDQPPPQQYQNDTSSRPLKKKKE</sequence>
<reference evidence="2" key="1">
    <citation type="submission" date="2020-01" db="EMBL/GenBank/DDBJ databases">
        <title>Development of genomics and gene disruption for Polysphondylium violaceum indicates a role for the polyketide synthase stlB in stalk morphogenesis.</title>
        <authorList>
            <person name="Narita B."/>
            <person name="Kawabe Y."/>
            <person name="Kin K."/>
            <person name="Saito T."/>
            <person name="Gibbs R."/>
            <person name="Kuspa A."/>
            <person name="Muzny D."/>
            <person name="Queller D."/>
            <person name="Richards S."/>
            <person name="Strassman J."/>
            <person name="Sucgang R."/>
            <person name="Worley K."/>
            <person name="Schaap P."/>
        </authorList>
    </citation>
    <scope>NUCLEOTIDE SEQUENCE</scope>
    <source>
        <strain evidence="2">QSvi11</strain>
    </source>
</reference>
<gene>
    <name evidence="2" type="ORF">CYY_006441</name>
</gene>
<accession>A0A8J4URH7</accession>
<evidence type="ECO:0000313" key="3">
    <source>
        <dbReference type="Proteomes" id="UP000695562"/>
    </source>
</evidence>
<evidence type="ECO:0000256" key="1">
    <source>
        <dbReference type="SAM" id="MobiDB-lite"/>
    </source>
</evidence>
<name>A0A8J4URH7_9MYCE</name>
<protein>
    <submittedName>
        <fullName evidence="2">Uncharacterized protein</fullName>
    </submittedName>
</protein>
<proteinExistence type="predicted"/>
<organism evidence="2 3">
    <name type="scientific">Polysphondylium violaceum</name>
    <dbReference type="NCBI Taxonomy" id="133409"/>
    <lineage>
        <taxon>Eukaryota</taxon>
        <taxon>Amoebozoa</taxon>
        <taxon>Evosea</taxon>
        <taxon>Eumycetozoa</taxon>
        <taxon>Dictyostelia</taxon>
        <taxon>Dictyosteliales</taxon>
        <taxon>Dictyosteliaceae</taxon>
        <taxon>Polysphondylium</taxon>
    </lineage>
</organism>